<keyword evidence="4" id="KW-1185">Reference proteome</keyword>
<evidence type="ECO:0000313" key="4">
    <source>
        <dbReference type="Proteomes" id="UP001307849"/>
    </source>
</evidence>
<feature type="compositionally biased region" description="Polar residues" evidence="1">
    <location>
        <begin position="186"/>
        <end position="196"/>
    </location>
</feature>
<sequence length="238" mass="26432">MDRTPGHSNLEFAKEEINMLENILPGDISKVKLNQPSKKEILEQLNACTVFHFAVHAELNPVNRSKSSLFTSDWQDNSSMVENLIGLDLRERAPLLTYLSVYSTSDSDAEGLQDESIHLVSACQLAGFQHVVGSLWEVSDRYSVEIAKEVYKSFGDGGVIDDQSISLGLHNAMRSLRYGMNKCNDGESTNNNSPQETIEHGDSGLRGPRCVRPIRAEDKNEKITSNPLIWAAYIHVGP</sequence>
<dbReference type="EMBL" id="JAVHJM010000006">
    <property type="protein sequence ID" value="KAK6512942.1"/>
    <property type="molecule type" value="Genomic_DNA"/>
</dbReference>
<dbReference type="InterPro" id="IPR024983">
    <property type="entry name" value="CHAT_dom"/>
</dbReference>
<evidence type="ECO:0000256" key="1">
    <source>
        <dbReference type="SAM" id="MobiDB-lite"/>
    </source>
</evidence>
<feature type="domain" description="CHAT" evidence="2">
    <location>
        <begin position="8"/>
        <end position="237"/>
    </location>
</feature>
<dbReference type="Pfam" id="PF12770">
    <property type="entry name" value="CHAT"/>
    <property type="match status" value="1"/>
</dbReference>
<evidence type="ECO:0000313" key="3">
    <source>
        <dbReference type="EMBL" id="KAK6512942.1"/>
    </source>
</evidence>
<reference evidence="3 4" key="1">
    <citation type="submission" date="2019-10" db="EMBL/GenBank/DDBJ databases">
        <authorList>
            <person name="Palmer J.M."/>
        </authorList>
    </citation>
    <scope>NUCLEOTIDE SEQUENCE [LARGE SCALE GENOMIC DNA]</scope>
    <source>
        <strain evidence="3 4">TWF506</strain>
    </source>
</reference>
<feature type="region of interest" description="Disordered" evidence="1">
    <location>
        <begin position="183"/>
        <end position="207"/>
    </location>
</feature>
<dbReference type="AlphaFoldDB" id="A0AAN8NM13"/>
<gene>
    <name evidence="3" type="ORF">TWF506_009104</name>
</gene>
<accession>A0AAN8NM13</accession>
<protein>
    <recommendedName>
        <fullName evidence="2">CHAT domain-containing protein</fullName>
    </recommendedName>
</protein>
<dbReference type="Proteomes" id="UP001307849">
    <property type="component" value="Unassembled WGS sequence"/>
</dbReference>
<proteinExistence type="predicted"/>
<evidence type="ECO:0000259" key="2">
    <source>
        <dbReference type="Pfam" id="PF12770"/>
    </source>
</evidence>
<organism evidence="3 4">
    <name type="scientific">Arthrobotrys conoides</name>
    <dbReference type="NCBI Taxonomy" id="74498"/>
    <lineage>
        <taxon>Eukaryota</taxon>
        <taxon>Fungi</taxon>
        <taxon>Dikarya</taxon>
        <taxon>Ascomycota</taxon>
        <taxon>Pezizomycotina</taxon>
        <taxon>Orbiliomycetes</taxon>
        <taxon>Orbiliales</taxon>
        <taxon>Orbiliaceae</taxon>
        <taxon>Arthrobotrys</taxon>
    </lineage>
</organism>
<comment type="caution">
    <text evidence="3">The sequence shown here is derived from an EMBL/GenBank/DDBJ whole genome shotgun (WGS) entry which is preliminary data.</text>
</comment>
<name>A0AAN8NM13_9PEZI</name>